<sequence length="274" mass="29752">MSTLKTRASQFAASIDWQENLATIEPIIEEAEADGVDLLVLPEGVMARFIDQKERIRELAQPLDGPFVTGVTALTAGKAVTVVVGVHERSDTDRPFNTLVVLRDGAIIEVYRKLHLYDAFNALESDNVRPADVIPPLVEINGFQVGLMTCYDVRFPELARLLTLNGADLLVLPAAWVKGPLKEHHWKTLVTARALDNTAYLVASGECGDANIGHSLIVDPLGVPLAQAGEAPGSITATLSLERLEEARRRLPVLQNYRFTVEATPRALAPSSAS</sequence>
<dbReference type="PROSITE" id="PS01227">
    <property type="entry name" value="UPF0012"/>
    <property type="match status" value="1"/>
</dbReference>
<dbReference type="RefSeq" id="WP_252593628.1">
    <property type="nucleotide sequence ID" value="NZ_CP099489.1"/>
</dbReference>
<dbReference type="Proteomes" id="UP001056455">
    <property type="component" value="Chromosome"/>
</dbReference>
<dbReference type="InterPro" id="IPR003010">
    <property type="entry name" value="C-N_Hydrolase"/>
</dbReference>
<evidence type="ECO:0000313" key="3">
    <source>
        <dbReference type="EMBL" id="USQ80252.1"/>
    </source>
</evidence>
<reference evidence="3" key="1">
    <citation type="submission" date="2022-06" db="EMBL/GenBank/DDBJ databases">
        <title>Ornithinimicrobium HY1793.</title>
        <authorList>
            <person name="Huang Y."/>
        </authorList>
    </citation>
    <scope>NUCLEOTIDE SEQUENCE</scope>
    <source>
        <strain evidence="3">HY1793</strain>
    </source>
</reference>
<keyword evidence="4" id="KW-1185">Reference proteome</keyword>
<dbReference type="InterPro" id="IPR001110">
    <property type="entry name" value="UPF0012_CS"/>
</dbReference>
<gene>
    <name evidence="3" type="ORF">NF556_00900</name>
</gene>
<comment type="similarity">
    <text evidence="1">Belongs to the carbon-nitrogen hydrolase superfamily. NIT1/NIT2 family.</text>
</comment>
<evidence type="ECO:0000259" key="2">
    <source>
        <dbReference type="PROSITE" id="PS50263"/>
    </source>
</evidence>
<dbReference type="Pfam" id="PF00795">
    <property type="entry name" value="CN_hydrolase"/>
    <property type="match status" value="1"/>
</dbReference>
<dbReference type="PROSITE" id="PS50263">
    <property type="entry name" value="CN_HYDROLASE"/>
    <property type="match status" value="1"/>
</dbReference>
<protein>
    <recommendedName>
        <fullName evidence="2">CN hydrolase domain-containing protein</fullName>
    </recommendedName>
</protein>
<dbReference type="PANTHER" id="PTHR23088">
    <property type="entry name" value="NITRILASE-RELATED"/>
    <property type="match status" value="1"/>
</dbReference>
<dbReference type="CDD" id="cd07581">
    <property type="entry name" value="nitrilase_3"/>
    <property type="match status" value="1"/>
</dbReference>
<dbReference type="SUPFAM" id="SSF56317">
    <property type="entry name" value="Carbon-nitrogen hydrolase"/>
    <property type="match status" value="1"/>
</dbReference>
<dbReference type="EMBL" id="CP099489">
    <property type="protein sequence ID" value="USQ80252.1"/>
    <property type="molecule type" value="Genomic_DNA"/>
</dbReference>
<feature type="domain" description="CN hydrolase" evidence="2">
    <location>
        <begin position="4"/>
        <end position="241"/>
    </location>
</feature>
<dbReference type="InterPro" id="IPR036526">
    <property type="entry name" value="C-N_Hydrolase_sf"/>
</dbReference>
<accession>A0ABY4YUJ2</accession>
<dbReference type="PANTHER" id="PTHR23088:SF27">
    <property type="entry name" value="DEAMINATED GLUTATHIONE AMIDASE"/>
    <property type="match status" value="1"/>
</dbReference>
<organism evidence="3 4">
    <name type="scientific">Ornithinimicrobium faecis</name>
    <dbReference type="NCBI Taxonomy" id="2934158"/>
    <lineage>
        <taxon>Bacteria</taxon>
        <taxon>Bacillati</taxon>
        <taxon>Actinomycetota</taxon>
        <taxon>Actinomycetes</taxon>
        <taxon>Micrococcales</taxon>
        <taxon>Ornithinimicrobiaceae</taxon>
        <taxon>Ornithinimicrobium</taxon>
    </lineage>
</organism>
<evidence type="ECO:0000256" key="1">
    <source>
        <dbReference type="ARBA" id="ARBA00010613"/>
    </source>
</evidence>
<dbReference type="Gene3D" id="3.60.110.10">
    <property type="entry name" value="Carbon-nitrogen hydrolase"/>
    <property type="match status" value="1"/>
</dbReference>
<evidence type="ECO:0000313" key="4">
    <source>
        <dbReference type="Proteomes" id="UP001056455"/>
    </source>
</evidence>
<name>A0ABY4YUJ2_9MICO</name>
<proteinExistence type="inferred from homology"/>